<dbReference type="OrthoDB" id="9814639at2"/>
<name>A0A0A7EC26_9GAMM</name>
<dbReference type="eggNOG" id="COG0726">
    <property type="taxonomic scope" value="Bacteria"/>
</dbReference>
<evidence type="ECO:0000259" key="3">
    <source>
        <dbReference type="PROSITE" id="PS51677"/>
    </source>
</evidence>
<dbReference type="AlphaFoldDB" id="A0A0A7EC26"/>
<evidence type="ECO:0000256" key="1">
    <source>
        <dbReference type="ARBA" id="ARBA00004613"/>
    </source>
</evidence>
<proteinExistence type="predicted"/>
<comment type="subcellular location">
    <subcellularLocation>
        <location evidence="1">Secreted</location>
    </subcellularLocation>
</comment>
<dbReference type="Proteomes" id="UP000030341">
    <property type="component" value="Chromosome 1"/>
</dbReference>
<dbReference type="KEGG" id="pseo:OM33_02285"/>
<dbReference type="CDD" id="cd10973">
    <property type="entry name" value="CE4_DAC_u4_5s"/>
    <property type="match status" value="1"/>
</dbReference>
<dbReference type="InterPro" id="IPR051398">
    <property type="entry name" value="Polysacch_Deacetylase"/>
</dbReference>
<dbReference type="GO" id="GO:0016810">
    <property type="term" value="F:hydrolase activity, acting on carbon-nitrogen (but not peptide) bonds"/>
    <property type="evidence" value="ECO:0007669"/>
    <property type="project" value="InterPro"/>
</dbReference>
<evidence type="ECO:0000313" key="4">
    <source>
        <dbReference type="EMBL" id="AIY64109.1"/>
    </source>
</evidence>
<dbReference type="GO" id="GO:0005576">
    <property type="term" value="C:extracellular region"/>
    <property type="evidence" value="ECO:0007669"/>
    <property type="project" value="UniProtKB-SubCell"/>
</dbReference>
<accession>A0A0A7EC26</accession>
<dbReference type="Pfam" id="PF01522">
    <property type="entry name" value="Polysacc_deac_1"/>
    <property type="match status" value="1"/>
</dbReference>
<evidence type="ECO:0000256" key="2">
    <source>
        <dbReference type="ARBA" id="ARBA00022729"/>
    </source>
</evidence>
<reference evidence="4 5" key="1">
    <citation type="submission" date="2014-11" db="EMBL/GenBank/DDBJ databases">
        <title>Complete Genome Sequence of Pseudoalteromonas sp. Strain OCN003 Isolated from Kaneohe Bay, Oahu, Hawaii.</title>
        <authorList>
            <person name="Beurmann S."/>
            <person name="Videau P."/>
            <person name="Ushijima B."/>
            <person name="Smith A.M."/>
            <person name="Aeby G.S."/>
            <person name="Callahan S.M."/>
            <person name="Belcaid M."/>
        </authorList>
    </citation>
    <scope>NUCLEOTIDE SEQUENCE [LARGE SCALE GENOMIC DNA]</scope>
    <source>
        <strain evidence="4 5">OCN003</strain>
    </source>
</reference>
<dbReference type="Gene3D" id="3.20.20.370">
    <property type="entry name" value="Glycoside hydrolase/deacetylase"/>
    <property type="match status" value="1"/>
</dbReference>
<protein>
    <submittedName>
        <fullName evidence="4">Polysaccharide deacetylase</fullName>
    </submittedName>
</protein>
<gene>
    <name evidence="4" type="ORF">OM33_02285</name>
</gene>
<dbReference type="HOGENOM" id="CLU_030024_0_1_6"/>
<keyword evidence="5" id="KW-1185">Reference proteome</keyword>
<dbReference type="PANTHER" id="PTHR34216">
    <property type="match status" value="1"/>
</dbReference>
<keyword evidence="2" id="KW-0732">Signal</keyword>
<evidence type="ECO:0000313" key="5">
    <source>
        <dbReference type="Proteomes" id="UP000030341"/>
    </source>
</evidence>
<dbReference type="InterPro" id="IPR002509">
    <property type="entry name" value="NODB_dom"/>
</dbReference>
<dbReference type="InterPro" id="IPR011330">
    <property type="entry name" value="Glyco_hydro/deAcase_b/a-brl"/>
</dbReference>
<sequence>MERFMASKKVFHLCLGLFLSLYFGLAQAAVILQYHHVSETLPRVTSLSESEFSDHLGFLKEHGYQVVPLQQIIESIKQQKSIPDKTVALTFDDGFLNNFTQAAPILKRFNYPYTIFVNPQLIDEGKNYVMSWQQLRALAKEGAFIANHSAKHDYLHVIENDESFLQWQERVRKDITHSELRIKQEIGHNFKYLAYPYGEFNQALQQIVTELGFVGIGQHSGAVGLHTDLTRVPRFPASGIYANLATLKTKIASLPFSFKVNAKSVTNNTKPQLKLSFLEKDFNKGQFNCFIAGNRAKITWLSDNQVEIQAEKELNKGRTRYNCTAPSKAKPGRYYWLSHPFVISP</sequence>
<dbReference type="EMBL" id="CP009888">
    <property type="protein sequence ID" value="AIY64109.1"/>
    <property type="molecule type" value="Genomic_DNA"/>
</dbReference>
<dbReference type="STRING" id="1348114.OM33_02285"/>
<dbReference type="SUPFAM" id="SSF88713">
    <property type="entry name" value="Glycoside hydrolase/deacetylase"/>
    <property type="match status" value="1"/>
</dbReference>
<dbReference type="GO" id="GO:0005975">
    <property type="term" value="P:carbohydrate metabolic process"/>
    <property type="evidence" value="ECO:0007669"/>
    <property type="project" value="InterPro"/>
</dbReference>
<organism evidence="4 5">
    <name type="scientific">Pseudoalteromonas piratica</name>
    <dbReference type="NCBI Taxonomy" id="1348114"/>
    <lineage>
        <taxon>Bacteria</taxon>
        <taxon>Pseudomonadati</taxon>
        <taxon>Pseudomonadota</taxon>
        <taxon>Gammaproteobacteria</taxon>
        <taxon>Alteromonadales</taxon>
        <taxon>Pseudoalteromonadaceae</taxon>
        <taxon>Pseudoalteromonas</taxon>
    </lineage>
</organism>
<dbReference type="PANTHER" id="PTHR34216:SF3">
    <property type="entry name" value="POLY-BETA-1,6-N-ACETYL-D-GLUCOSAMINE N-DEACETYLASE"/>
    <property type="match status" value="1"/>
</dbReference>
<dbReference type="PROSITE" id="PS51677">
    <property type="entry name" value="NODB"/>
    <property type="match status" value="1"/>
</dbReference>
<feature type="domain" description="NodB homology" evidence="3">
    <location>
        <begin position="85"/>
        <end position="345"/>
    </location>
</feature>